<dbReference type="GO" id="GO:0006508">
    <property type="term" value="P:proteolysis"/>
    <property type="evidence" value="ECO:0007669"/>
    <property type="project" value="UniProtKB-KW"/>
</dbReference>
<keyword evidence="6" id="KW-0862">Zinc</keyword>
<dbReference type="GO" id="GO:0005524">
    <property type="term" value="F:ATP binding"/>
    <property type="evidence" value="ECO:0007669"/>
    <property type="project" value="InterPro"/>
</dbReference>
<keyword evidence="7" id="KW-0482">Metalloprotease</keyword>
<dbReference type="Gene3D" id="1.10.8.60">
    <property type="match status" value="1"/>
</dbReference>
<dbReference type="FunFam" id="3.40.50.300:FF:002568">
    <property type="entry name" value="Cell division protein (FtsH)"/>
    <property type="match status" value="1"/>
</dbReference>
<dbReference type="InterPro" id="IPR000642">
    <property type="entry name" value="Peptidase_M41"/>
</dbReference>
<dbReference type="Pfam" id="PF00004">
    <property type="entry name" value="AAA"/>
    <property type="match status" value="1"/>
</dbReference>
<dbReference type="GO" id="GO:0004176">
    <property type="term" value="F:ATP-dependent peptidase activity"/>
    <property type="evidence" value="ECO:0007669"/>
    <property type="project" value="InterPro"/>
</dbReference>
<comment type="cofactor">
    <cofactor evidence="1">
        <name>Zn(2+)</name>
        <dbReference type="ChEBI" id="CHEBI:29105"/>
    </cofactor>
</comment>
<proteinExistence type="inferred from homology"/>
<dbReference type="Pfam" id="PF01434">
    <property type="entry name" value="Peptidase_M41"/>
    <property type="match status" value="1"/>
</dbReference>
<dbReference type="PANTHER" id="PTHR23076">
    <property type="entry name" value="METALLOPROTEASE M41 FTSH"/>
    <property type="match status" value="1"/>
</dbReference>
<dbReference type="SUPFAM" id="SSF140990">
    <property type="entry name" value="FtsH protease domain-like"/>
    <property type="match status" value="1"/>
</dbReference>
<keyword evidence="4" id="KW-0479">Metal-binding</keyword>
<dbReference type="Gene3D" id="3.40.50.300">
    <property type="entry name" value="P-loop containing nucleotide triphosphate hydrolases"/>
    <property type="match status" value="1"/>
</dbReference>
<evidence type="ECO:0000256" key="5">
    <source>
        <dbReference type="ARBA" id="ARBA00022801"/>
    </source>
</evidence>
<keyword evidence="5" id="KW-0378">Hydrolase</keyword>
<evidence type="ECO:0000256" key="8">
    <source>
        <dbReference type="SAM" id="Phobius"/>
    </source>
</evidence>
<accession>A0A410P683</accession>
<dbReference type="InterPro" id="IPR041569">
    <property type="entry name" value="AAA_lid_3"/>
</dbReference>
<dbReference type="InterPro" id="IPR037219">
    <property type="entry name" value="Peptidase_M41-like"/>
</dbReference>
<keyword evidence="8" id="KW-1133">Transmembrane helix</keyword>
<evidence type="ECO:0000313" key="10">
    <source>
        <dbReference type="EMBL" id="QAT17578.1"/>
    </source>
</evidence>
<dbReference type="GO" id="GO:0030163">
    <property type="term" value="P:protein catabolic process"/>
    <property type="evidence" value="ECO:0007669"/>
    <property type="project" value="TreeGrafter"/>
</dbReference>
<dbReference type="InterPro" id="IPR027417">
    <property type="entry name" value="P-loop_NTPase"/>
</dbReference>
<dbReference type="GO" id="GO:0005886">
    <property type="term" value="C:plasma membrane"/>
    <property type="evidence" value="ECO:0007669"/>
    <property type="project" value="TreeGrafter"/>
</dbReference>
<dbReference type="GO" id="GO:0004222">
    <property type="term" value="F:metalloendopeptidase activity"/>
    <property type="evidence" value="ECO:0007669"/>
    <property type="project" value="InterPro"/>
</dbReference>
<dbReference type="OrthoDB" id="9809379at2"/>
<reference evidence="10 11" key="1">
    <citation type="submission" date="2017-01" db="EMBL/GenBank/DDBJ databases">
        <title>First insights into the biology of 'candidatus Vampirococcus archaeovorus'.</title>
        <authorList>
            <person name="Kizina J."/>
            <person name="Jordan S."/>
            <person name="Stueber K."/>
            <person name="Reinhardt R."/>
            <person name="Harder J."/>
        </authorList>
    </citation>
    <scope>NUCLEOTIDE SEQUENCE [LARGE SCALE GENOMIC DNA]</scope>
    <source>
        <strain evidence="10 11">LiM</strain>
    </source>
</reference>
<evidence type="ECO:0000256" key="4">
    <source>
        <dbReference type="ARBA" id="ARBA00022723"/>
    </source>
</evidence>
<evidence type="ECO:0000259" key="9">
    <source>
        <dbReference type="SMART" id="SM00382"/>
    </source>
</evidence>
<comment type="similarity">
    <text evidence="2">In the C-terminal section; belongs to the peptidase M41 family.</text>
</comment>
<feature type="transmembrane region" description="Helical" evidence="8">
    <location>
        <begin position="58"/>
        <end position="77"/>
    </location>
</feature>
<feature type="transmembrane region" description="Helical" evidence="8">
    <location>
        <begin position="20"/>
        <end position="38"/>
    </location>
</feature>
<dbReference type="KEGG" id="vai:BU251_07530"/>
<dbReference type="Pfam" id="PF17862">
    <property type="entry name" value="AAA_lid_3"/>
    <property type="match status" value="1"/>
</dbReference>
<keyword evidence="3 10" id="KW-0645">Protease</keyword>
<dbReference type="SUPFAM" id="SSF52540">
    <property type="entry name" value="P-loop containing nucleoside triphosphate hydrolases"/>
    <property type="match status" value="1"/>
</dbReference>
<dbReference type="SMART" id="SM00382">
    <property type="entry name" value="AAA"/>
    <property type="match status" value="1"/>
</dbReference>
<protein>
    <submittedName>
        <fullName evidence="10">ATP-dependent Zn-protease</fullName>
    </submittedName>
</protein>
<evidence type="ECO:0000256" key="3">
    <source>
        <dbReference type="ARBA" id="ARBA00022670"/>
    </source>
</evidence>
<organism evidence="10 11">
    <name type="scientific">Velamenicoccus archaeovorus</name>
    <dbReference type="NCBI Taxonomy" id="1930593"/>
    <lineage>
        <taxon>Bacteria</taxon>
        <taxon>Pseudomonadati</taxon>
        <taxon>Candidatus Omnitrophota</taxon>
        <taxon>Candidatus Velamenicoccus</taxon>
    </lineage>
</organism>
<keyword evidence="8" id="KW-0472">Membrane</keyword>
<dbReference type="InterPro" id="IPR003959">
    <property type="entry name" value="ATPase_AAA_core"/>
</dbReference>
<keyword evidence="8" id="KW-0812">Transmembrane</keyword>
<evidence type="ECO:0000256" key="7">
    <source>
        <dbReference type="ARBA" id="ARBA00023049"/>
    </source>
</evidence>
<evidence type="ECO:0000256" key="6">
    <source>
        <dbReference type="ARBA" id="ARBA00022833"/>
    </source>
</evidence>
<name>A0A410P683_VELA1</name>
<gene>
    <name evidence="10" type="ORF">BU251_07530</name>
</gene>
<dbReference type="PANTHER" id="PTHR23076:SF97">
    <property type="entry name" value="ATP-DEPENDENT ZINC METALLOPROTEASE YME1L1"/>
    <property type="match status" value="1"/>
</dbReference>
<feature type="domain" description="AAA+ ATPase" evidence="9">
    <location>
        <begin position="130"/>
        <end position="274"/>
    </location>
</feature>
<dbReference type="InterPro" id="IPR003593">
    <property type="entry name" value="AAA+_ATPase"/>
</dbReference>
<keyword evidence="11" id="KW-1185">Reference proteome</keyword>
<evidence type="ECO:0000256" key="2">
    <source>
        <dbReference type="ARBA" id="ARBA00010044"/>
    </source>
</evidence>
<dbReference type="RefSeq" id="WP_128700458.1">
    <property type="nucleotide sequence ID" value="NZ_CP019384.1"/>
</dbReference>
<dbReference type="AlphaFoldDB" id="A0A410P683"/>
<dbReference type="GO" id="GO:0046872">
    <property type="term" value="F:metal ion binding"/>
    <property type="evidence" value="ECO:0007669"/>
    <property type="project" value="UniProtKB-KW"/>
</dbReference>
<dbReference type="Gene3D" id="1.20.58.760">
    <property type="entry name" value="Peptidase M41"/>
    <property type="match status" value="1"/>
</dbReference>
<sequence length="549" mass="61852">MKIDKFTYKQIKTFLRDHWIAVTSTVVTIVLTGLSIWGFMGLESFYRKMQLAQLPIQIMMWILASAISAIIYVSLMFGRFGQIDTKKVRGSKVNVNFADVLGIDEAKEEAIEVVNLLKDHSAVQKVGGKIIKGLLMIGPPGCGKTYLAKAIATEAGLPFLSLSASEFTEIFVGVGARRVRKLFKQARRLAYAHGGAIVFIDEIDAIGRTRTFSFMSGQEGNTTLNQLLVEMDGLQDEKENVVVIGATNSPEDVLDPAILRPGRFDRKIYIEKPNLQGREEVLRFYLSKVPYDKSIDIGKVARQAVYKSPADLENIVKEASIICLRNKRDVITHKDISEAMERIDLGIKHRKHMTHDEKRLVAYHEAGHLIALYLLHPTDDVFKASIIARRGALGVVHHQPREEIFTSNRERLMANIQVSVAGYLAEKLTFGTTSDGVLSDFNNAMRVAHIMVWRLGMDGKHLGDFTAIPEQQISEQVKGELNQETQRIFQECVAKTETLLRDENVLLNRFANELLKKEELEFDEIDAIFKEYNKTKFGSLPTPPYQKPV</sequence>
<dbReference type="EMBL" id="CP019384">
    <property type="protein sequence ID" value="QAT17578.1"/>
    <property type="molecule type" value="Genomic_DNA"/>
</dbReference>
<dbReference type="Proteomes" id="UP000287243">
    <property type="component" value="Chromosome"/>
</dbReference>
<dbReference type="GO" id="GO:0016887">
    <property type="term" value="F:ATP hydrolysis activity"/>
    <property type="evidence" value="ECO:0007669"/>
    <property type="project" value="InterPro"/>
</dbReference>
<evidence type="ECO:0000313" key="11">
    <source>
        <dbReference type="Proteomes" id="UP000287243"/>
    </source>
</evidence>
<evidence type="ECO:0000256" key="1">
    <source>
        <dbReference type="ARBA" id="ARBA00001947"/>
    </source>
</evidence>